<dbReference type="RefSeq" id="WP_153382570.1">
    <property type="nucleotide sequence ID" value="NZ_VDFM01000003.1"/>
</dbReference>
<protein>
    <recommendedName>
        <fullName evidence="3">Phage tail protein</fullName>
    </recommendedName>
</protein>
<comment type="caution">
    <text evidence="1">The sequence shown here is derived from an EMBL/GenBank/DDBJ whole genome shotgun (WGS) entry which is preliminary data.</text>
</comment>
<proteinExistence type="predicted"/>
<evidence type="ECO:0008006" key="3">
    <source>
        <dbReference type="Google" id="ProtNLM"/>
    </source>
</evidence>
<dbReference type="AlphaFoldDB" id="A0A5P0ZGR0"/>
<dbReference type="EMBL" id="VDFM01000003">
    <property type="protein sequence ID" value="MQS52175.1"/>
    <property type="molecule type" value="Genomic_DNA"/>
</dbReference>
<organism evidence="1 2">
    <name type="scientific">Companilactobacillus mishanensis</name>
    <dbReference type="NCBI Taxonomy" id="2486008"/>
    <lineage>
        <taxon>Bacteria</taxon>
        <taxon>Bacillati</taxon>
        <taxon>Bacillota</taxon>
        <taxon>Bacilli</taxon>
        <taxon>Lactobacillales</taxon>
        <taxon>Lactobacillaceae</taxon>
        <taxon>Companilactobacillus</taxon>
    </lineage>
</organism>
<evidence type="ECO:0000313" key="1">
    <source>
        <dbReference type="EMBL" id="MQS52175.1"/>
    </source>
</evidence>
<accession>A0A5P0ZGR0</accession>
<dbReference type="OrthoDB" id="2292538at2"/>
<evidence type="ECO:0000313" key="2">
    <source>
        <dbReference type="Proteomes" id="UP000380386"/>
    </source>
</evidence>
<name>A0A5P0ZGR0_9LACO</name>
<sequence>MILNKRNFYINGLNGEDDLHAVLENYPTISIPKRKKTMTVIEGSNEQIILDEGAYDNREIDLNIIVHAVDEEDRVTRMSALISAFDSPGYIGFIHYGEPNYEYEVTNAEIATPTRLTRISYSTEVKIKLSAKAFKYYKPDEKQEFETTGEFYNRFNFPSRPLIHVGTVGVAYITINGINYTFQNIPTGGAWIDCDESQQDVYTDSGLIESAFNLGQEFPELPPGKVIVKAPSAIVYPRWRTL</sequence>
<gene>
    <name evidence="1" type="ORF">FHL02_03975</name>
</gene>
<reference evidence="1 2" key="1">
    <citation type="journal article" date="2019" name="Syst. Appl. Microbiol.">
        <title>Polyphasic characterization of two novel Lactobacillus spp. isolated from blown salami packages: Description of Lactobacillus halodurans sp. nov. and Lactobacillus salsicarnum sp. nov.</title>
        <authorList>
            <person name="Schuster J.A."/>
            <person name="Klingl A."/>
            <person name="Vogel R.F."/>
            <person name="Ehrmann M.A."/>
        </authorList>
    </citation>
    <scope>NUCLEOTIDE SEQUENCE [LARGE SCALE GENOMIC DNA]</scope>
    <source>
        <strain evidence="1 2">TMW 1.2118</strain>
    </source>
</reference>
<dbReference type="Proteomes" id="UP000380386">
    <property type="component" value="Unassembled WGS sequence"/>
</dbReference>